<dbReference type="EMBL" id="JAVRJZ010001819">
    <property type="protein sequence ID" value="KAK2701759.1"/>
    <property type="molecule type" value="Genomic_DNA"/>
</dbReference>
<accession>A0AA88KTP7</accession>
<evidence type="ECO:0000313" key="2">
    <source>
        <dbReference type="Proteomes" id="UP001187531"/>
    </source>
</evidence>
<protein>
    <submittedName>
        <fullName evidence="1">Uncharacterized protein</fullName>
    </submittedName>
</protein>
<organism evidence="1 2">
    <name type="scientific">Artemia franciscana</name>
    <name type="common">Brine shrimp</name>
    <name type="synonym">Artemia sanfranciscana</name>
    <dbReference type="NCBI Taxonomy" id="6661"/>
    <lineage>
        <taxon>Eukaryota</taxon>
        <taxon>Metazoa</taxon>
        <taxon>Ecdysozoa</taxon>
        <taxon>Arthropoda</taxon>
        <taxon>Crustacea</taxon>
        <taxon>Branchiopoda</taxon>
        <taxon>Anostraca</taxon>
        <taxon>Artemiidae</taxon>
        <taxon>Artemia</taxon>
    </lineage>
</organism>
<dbReference type="AlphaFoldDB" id="A0AA88KTP7"/>
<keyword evidence="2" id="KW-1185">Reference proteome</keyword>
<comment type="caution">
    <text evidence="1">The sequence shown here is derived from an EMBL/GenBank/DDBJ whole genome shotgun (WGS) entry which is preliminary data.</text>
</comment>
<evidence type="ECO:0000313" key="1">
    <source>
        <dbReference type="EMBL" id="KAK2701759.1"/>
    </source>
</evidence>
<reference evidence="1" key="1">
    <citation type="submission" date="2023-07" db="EMBL/GenBank/DDBJ databases">
        <title>Chromosome-level genome assembly of Artemia franciscana.</title>
        <authorList>
            <person name="Jo E."/>
        </authorList>
    </citation>
    <scope>NUCLEOTIDE SEQUENCE</scope>
    <source>
        <tissue evidence="1">Whole body</tissue>
    </source>
</reference>
<proteinExistence type="predicted"/>
<gene>
    <name evidence="1" type="ORF">QYM36_019600</name>
</gene>
<name>A0AA88KTP7_ARTSF</name>
<dbReference type="Proteomes" id="UP001187531">
    <property type="component" value="Unassembled WGS sequence"/>
</dbReference>
<sequence>MLNYLPLLRTLNEKLTQVMVNASERVFWVHQGRLCPIALEKKLQSIPILKPQKDPTSPKSYRPIALTSCLCKLMERLIKKKVLPEIEKVVQARTTRLLCPNAVQ</sequence>